<dbReference type="AlphaFoldDB" id="A0A0W8FRI9"/>
<dbReference type="Gene3D" id="3.30.1490.20">
    <property type="entry name" value="ATP-grasp fold, A domain"/>
    <property type="match status" value="1"/>
</dbReference>
<dbReference type="InterPro" id="IPR051538">
    <property type="entry name" value="Acyl-CoA_Synth/Transferase"/>
</dbReference>
<accession>A0A0W8FRI9</accession>
<dbReference type="PANTHER" id="PTHR43334:SF1">
    <property type="entry name" value="3-HYDROXYPROPIONATE--COA LIGASE [ADP-FORMING]"/>
    <property type="match status" value="1"/>
</dbReference>
<dbReference type="Pfam" id="PF19045">
    <property type="entry name" value="Ligase_CoA_2"/>
    <property type="match status" value="1"/>
</dbReference>
<dbReference type="SUPFAM" id="SSF56059">
    <property type="entry name" value="Glutathione synthetase ATP-binding domain-like"/>
    <property type="match status" value="1"/>
</dbReference>
<dbReference type="PROSITE" id="PS50975">
    <property type="entry name" value="ATP_GRASP"/>
    <property type="match status" value="1"/>
</dbReference>
<dbReference type="InterPro" id="IPR013815">
    <property type="entry name" value="ATP_grasp_subdomain_1"/>
</dbReference>
<keyword evidence="2" id="KW-0547">Nucleotide-binding</keyword>
<dbReference type="GO" id="GO:0043758">
    <property type="term" value="F:acetate-CoA ligase (ADP-forming) activity"/>
    <property type="evidence" value="ECO:0007669"/>
    <property type="project" value="InterPro"/>
</dbReference>
<dbReference type="GO" id="GO:0046872">
    <property type="term" value="F:metal ion binding"/>
    <property type="evidence" value="ECO:0007669"/>
    <property type="project" value="InterPro"/>
</dbReference>
<dbReference type="GO" id="GO:0005524">
    <property type="term" value="F:ATP binding"/>
    <property type="evidence" value="ECO:0007669"/>
    <property type="project" value="UniProtKB-KW"/>
</dbReference>
<dbReference type="Pfam" id="PF13380">
    <property type="entry name" value="CoA_binding_2"/>
    <property type="match status" value="1"/>
</dbReference>
<dbReference type="FunFam" id="3.30.1490.20:FF:000020">
    <property type="entry name" value="Protein lysine acetyltransferase"/>
    <property type="match status" value="1"/>
</dbReference>
<protein>
    <submittedName>
        <fullName evidence="5">Putative acetyl-coa synthetase (Adp-forming)</fullName>
    </submittedName>
</protein>
<dbReference type="InterPro" id="IPR036291">
    <property type="entry name" value="NAD(P)-bd_dom_sf"/>
</dbReference>
<reference evidence="5" key="1">
    <citation type="journal article" date="2015" name="Proc. Natl. Acad. Sci. U.S.A.">
        <title>Networks of energetic and metabolic interactions define dynamics in microbial communities.</title>
        <authorList>
            <person name="Embree M."/>
            <person name="Liu J.K."/>
            <person name="Al-Bassam M.M."/>
            <person name="Zengler K."/>
        </authorList>
    </citation>
    <scope>NUCLEOTIDE SEQUENCE</scope>
</reference>
<dbReference type="SMART" id="SM00881">
    <property type="entry name" value="CoA_binding"/>
    <property type="match status" value="1"/>
</dbReference>
<proteinExistence type="predicted"/>
<name>A0A0W8FRI9_9ZZZZ</name>
<dbReference type="InterPro" id="IPR003781">
    <property type="entry name" value="CoA-bd"/>
</dbReference>
<keyword evidence="3" id="KW-0067">ATP-binding</keyword>
<dbReference type="InterPro" id="IPR011761">
    <property type="entry name" value="ATP-grasp"/>
</dbReference>
<evidence type="ECO:0000256" key="2">
    <source>
        <dbReference type="ARBA" id="ARBA00022741"/>
    </source>
</evidence>
<dbReference type="InterPro" id="IPR016102">
    <property type="entry name" value="Succinyl-CoA_synth-like"/>
</dbReference>
<dbReference type="Pfam" id="PF13607">
    <property type="entry name" value="Succ_CoA_lig"/>
    <property type="match status" value="1"/>
</dbReference>
<dbReference type="Gene3D" id="3.40.50.261">
    <property type="entry name" value="Succinyl-CoA synthetase domains"/>
    <property type="match status" value="2"/>
</dbReference>
<evidence type="ECO:0000256" key="3">
    <source>
        <dbReference type="ARBA" id="ARBA00022840"/>
    </source>
</evidence>
<dbReference type="SUPFAM" id="SSF52210">
    <property type="entry name" value="Succinyl-CoA synthetase domains"/>
    <property type="match status" value="2"/>
</dbReference>
<comment type="caution">
    <text evidence="5">The sequence shown here is derived from an EMBL/GenBank/DDBJ whole genome shotgun (WGS) entry which is preliminary data.</text>
</comment>
<evidence type="ECO:0000313" key="5">
    <source>
        <dbReference type="EMBL" id="KUG23511.1"/>
    </source>
</evidence>
<dbReference type="InterPro" id="IPR032875">
    <property type="entry name" value="Succ_CoA_lig_flav_dom"/>
</dbReference>
<keyword evidence="1" id="KW-0436">Ligase</keyword>
<dbReference type="InterPro" id="IPR043938">
    <property type="entry name" value="Ligase_CoA_dom"/>
</dbReference>
<dbReference type="PANTHER" id="PTHR43334">
    <property type="entry name" value="ACETATE--COA LIGASE [ADP-FORMING]"/>
    <property type="match status" value="1"/>
</dbReference>
<dbReference type="EMBL" id="LNQE01000903">
    <property type="protein sequence ID" value="KUG23511.1"/>
    <property type="molecule type" value="Genomic_DNA"/>
</dbReference>
<dbReference type="SUPFAM" id="SSF51735">
    <property type="entry name" value="NAD(P)-binding Rossmann-fold domains"/>
    <property type="match status" value="1"/>
</dbReference>
<dbReference type="Pfam" id="PF13549">
    <property type="entry name" value="ATP-grasp_5"/>
    <property type="match status" value="1"/>
</dbReference>
<evidence type="ECO:0000256" key="1">
    <source>
        <dbReference type="ARBA" id="ARBA00022598"/>
    </source>
</evidence>
<sequence>MQQDVFDKKIDIIFNPESIAIIGASADPVKPGGHPVSSLVENGFKGNVYPVNPRYEKIGGLKCYPSIEFVPGEVDVAIIAVPANRVVNVLHECARKKVKAVIVLTSGFSEIGNSGREMQEEIVRLTKEKGMLLCGPNSQGIFNALNGMSAGFGISKLQTGDDNFKFYGFVSQSGGFGTSMYLMSSETGIGFTYFVSSGNEAGLSFSDYLAYMVNDKNTKVVGGYLEGVKDGRKLFHAADMALKNEKPLILIKSGRHAAAAKAAASHTGSLVGSDRVYSSFFHQKAVIRVEGIEELNTVLSVLAAGRPLPKGNRIAIVASSGGSGVLLSDKCVSAGLEVLPFTEITRKKLDEILPSFGSSANPVDTTSQILVEPDLLLKPLKIVLDDPNIDMVIYEHWPGLGRNFALLDGVIEAANATEKILMVFMLGSELLGREEFQYLRTHRVPVARTQDHAVRVLGHVTRYSNRIKEIRAARDIKMPLKGIDSNRVKRLLEGTKPGQALSESLSKQILLAYGIPFAPEGPAQNLKTALKIAHDIGFPVALKINSPDIQHKTDSGGVKLNINTDQELGAAFTEIIENVMKYKPGAHLNGITVQKMLKGGTECIIGLKNDEVFGPTVLFGLGGIFVEALEDFSLRVCPITPLDAREMVSEIRGHRILTGFRGAPPADREAVYDVILRVSQLAMDFKELKEIDINPLVVFQQGVCAVDALMIM</sequence>
<evidence type="ECO:0000259" key="4">
    <source>
        <dbReference type="PROSITE" id="PS50975"/>
    </source>
</evidence>
<organism evidence="5">
    <name type="scientific">hydrocarbon metagenome</name>
    <dbReference type="NCBI Taxonomy" id="938273"/>
    <lineage>
        <taxon>unclassified sequences</taxon>
        <taxon>metagenomes</taxon>
        <taxon>ecological metagenomes</taxon>
    </lineage>
</organism>
<dbReference type="Gene3D" id="3.30.470.20">
    <property type="entry name" value="ATP-grasp fold, B domain"/>
    <property type="match status" value="1"/>
</dbReference>
<gene>
    <name evidence="5" type="ORF">ASZ90_006715</name>
</gene>
<feature type="domain" description="ATP-grasp" evidence="4">
    <location>
        <begin position="507"/>
        <end position="543"/>
    </location>
</feature>
<dbReference type="Gene3D" id="3.40.50.720">
    <property type="entry name" value="NAD(P)-binding Rossmann-like Domain"/>
    <property type="match status" value="1"/>
</dbReference>